<evidence type="ECO:0000256" key="1">
    <source>
        <dbReference type="ARBA" id="ARBA00022604"/>
    </source>
</evidence>
<dbReference type="PRINTS" id="PR00401">
    <property type="entry name" value="SH2DOMAIN"/>
</dbReference>
<protein>
    <submittedName>
        <fullName evidence="11">Uncharacterized protein LOC101892305</fullName>
    </submittedName>
</protein>
<dbReference type="SUPFAM" id="SSF158235">
    <property type="entry name" value="SOCS box-like"/>
    <property type="match status" value="1"/>
</dbReference>
<dbReference type="eggNOG" id="KOG4566">
    <property type="taxonomic scope" value="Eukaryota"/>
</dbReference>
<feature type="region of interest" description="Disordered" evidence="6">
    <location>
        <begin position="106"/>
        <end position="127"/>
    </location>
</feature>
<evidence type="ECO:0000256" key="6">
    <source>
        <dbReference type="SAM" id="MobiDB-lite"/>
    </source>
</evidence>
<evidence type="ECO:0000313" key="11">
    <source>
        <dbReference type="RefSeq" id="XP_005176015.1"/>
    </source>
</evidence>
<feature type="domain" description="SH2" evidence="7">
    <location>
        <begin position="189"/>
        <end position="293"/>
    </location>
</feature>
<dbReference type="InterPro" id="IPR001496">
    <property type="entry name" value="SOCS_box"/>
</dbReference>
<proteinExistence type="predicted"/>
<dbReference type="GO" id="GO:0046935">
    <property type="term" value="F:1-phosphatidylinositol-3-kinase regulator activity"/>
    <property type="evidence" value="ECO:0007669"/>
    <property type="project" value="TreeGrafter"/>
</dbReference>
<dbReference type="SMART" id="SM00253">
    <property type="entry name" value="SOCS"/>
    <property type="match status" value="1"/>
</dbReference>
<feature type="compositionally biased region" description="Low complexity" evidence="6">
    <location>
        <begin position="65"/>
        <end position="81"/>
    </location>
</feature>
<dbReference type="InterPro" id="IPR000980">
    <property type="entry name" value="SH2"/>
</dbReference>
<dbReference type="STRING" id="7370.A0A1I8NAX6"/>
<dbReference type="AlphaFoldDB" id="A0A1I8NAX6"/>
<dbReference type="FunFam" id="3.30.505.10:FF:000094">
    <property type="entry name" value="Cytokine-inducible SH2-containing protein"/>
    <property type="match status" value="1"/>
</dbReference>
<dbReference type="InterPro" id="IPR036860">
    <property type="entry name" value="SH2_dom_sf"/>
</dbReference>
<dbReference type="PROSITE" id="PS50001">
    <property type="entry name" value="SH2"/>
    <property type="match status" value="1"/>
</dbReference>
<dbReference type="SMART" id="SM00252">
    <property type="entry name" value="SH2"/>
    <property type="match status" value="1"/>
</dbReference>
<evidence type="ECO:0000259" key="8">
    <source>
        <dbReference type="PROSITE" id="PS50225"/>
    </source>
</evidence>
<dbReference type="RefSeq" id="XP_005176015.1">
    <property type="nucleotide sequence ID" value="XM_005175958.3"/>
</dbReference>
<feature type="region of interest" description="Disordered" evidence="6">
    <location>
        <begin position="1"/>
        <end position="28"/>
    </location>
</feature>
<dbReference type="Proteomes" id="UP001652621">
    <property type="component" value="Unplaced"/>
</dbReference>
<dbReference type="CDD" id="cd09923">
    <property type="entry name" value="SH2_SOCS_family"/>
    <property type="match status" value="1"/>
</dbReference>
<evidence type="ECO:0000256" key="5">
    <source>
        <dbReference type="PROSITE-ProRule" id="PRU00191"/>
    </source>
</evidence>
<evidence type="ECO:0000259" key="7">
    <source>
        <dbReference type="PROSITE" id="PS50001"/>
    </source>
</evidence>
<keyword evidence="1" id="KW-0341">Growth regulation</keyword>
<dbReference type="PANTHER" id="PTHR10155:SF32">
    <property type="entry name" value="LP02169P"/>
    <property type="match status" value="1"/>
</dbReference>
<feature type="domain" description="SOCS box" evidence="8">
    <location>
        <begin position="288"/>
        <end position="332"/>
    </location>
</feature>
<dbReference type="SUPFAM" id="SSF55550">
    <property type="entry name" value="SH2 domain"/>
    <property type="match status" value="1"/>
</dbReference>
<dbReference type="KEGG" id="mde:101892305"/>
<evidence type="ECO:0000313" key="10">
    <source>
        <dbReference type="Proteomes" id="UP001652621"/>
    </source>
</evidence>
<dbReference type="InterPro" id="IPR036036">
    <property type="entry name" value="SOCS_box-like_dom_sf"/>
</dbReference>
<dbReference type="OrthoDB" id="6270897at2759"/>
<dbReference type="GO" id="GO:0009968">
    <property type="term" value="P:negative regulation of signal transduction"/>
    <property type="evidence" value="ECO:0007669"/>
    <property type="project" value="UniProtKB-KW"/>
</dbReference>
<keyword evidence="10" id="KW-1185">Reference proteome</keyword>
<evidence type="ECO:0000256" key="3">
    <source>
        <dbReference type="ARBA" id="ARBA00022786"/>
    </source>
</evidence>
<reference evidence="11" key="2">
    <citation type="submission" date="2025-04" db="UniProtKB">
        <authorList>
            <consortium name="RefSeq"/>
        </authorList>
    </citation>
    <scope>IDENTIFICATION</scope>
</reference>
<accession>A0A1I8NAX6</accession>
<evidence type="ECO:0000256" key="2">
    <source>
        <dbReference type="ARBA" id="ARBA00022700"/>
    </source>
</evidence>
<keyword evidence="4 5" id="KW-0727">SH2 domain</keyword>
<evidence type="ECO:0000313" key="9">
    <source>
        <dbReference type="EnsemblMetazoa" id="MDOA013379-PA"/>
    </source>
</evidence>
<dbReference type="SMART" id="SM00969">
    <property type="entry name" value="SOCS_box"/>
    <property type="match status" value="1"/>
</dbReference>
<dbReference type="PANTHER" id="PTHR10155">
    <property type="entry name" value="PHOSPHATIDYLINOSITOL 3-KINASE REGULATORY SUBUNIT"/>
    <property type="match status" value="1"/>
</dbReference>
<dbReference type="PROSITE" id="PS50225">
    <property type="entry name" value="SOCS"/>
    <property type="match status" value="1"/>
</dbReference>
<dbReference type="CDD" id="cd03717">
    <property type="entry name" value="SOCS_SOCS_like"/>
    <property type="match status" value="1"/>
</dbReference>
<dbReference type="VEuPathDB" id="VectorBase:MDOA013379"/>
<organism evidence="9">
    <name type="scientific">Musca domestica</name>
    <name type="common">House fly</name>
    <dbReference type="NCBI Taxonomy" id="7370"/>
    <lineage>
        <taxon>Eukaryota</taxon>
        <taxon>Metazoa</taxon>
        <taxon>Ecdysozoa</taxon>
        <taxon>Arthropoda</taxon>
        <taxon>Hexapoda</taxon>
        <taxon>Insecta</taxon>
        <taxon>Pterygota</taxon>
        <taxon>Neoptera</taxon>
        <taxon>Endopterygota</taxon>
        <taxon>Diptera</taxon>
        <taxon>Brachycera</taxon>
        <taxon>Muscomorpha</taxon>
        <taxon>Muscoidea</taxon>
        <taxon>Muscidae</taxon>
        <taxon>Musca</taxon>
    </lineage>
</organism>
<keyword evidence="3" id="KW-0833">Ubl conjugation pathway</keyword>
<dbReference type="Pfam" id="PF07525">
    <property type="entry name" value="SOCS_box"/>
    <property type="match status" value="1"/>
</dbReference>
<dbReference type="Pfam" id="PF00017">
    <property type="entry name" value="SH2"/>
    <property type="match status" value="1"/>
</dbReference>
<dbReference type="EnsemblMetazoa" id="MDOA013379-RA">
    <property type="protein sequence ID" value="MDOA013379-PA"/>
    <property type="gene ID" value="MDOA013379"/>
</dbReference>
<evidence type="ECO:0000256" key="4">
    <source>
        <dbReference type="ARBA" id="ARBA00022999"/>
    </source>
</evidence>
<keyword evidence="2" id="KW-0734">Signal transduction inhibitor</keyword>
<name>A0A1I8NAX6_MUSDO</name>
<reference evidence="9" key="1">
    <citation type="submission" date="2020-05" db="UniProtKB">
        <authorList>
            <consortium name="EnsemblMetazoa"/>
        </authorList>
    </citation>
    <scope>IDENTIFICATION</scope>
    <source>
        <strain evidence="9">Aabys</strain>
    </source>
</reference>
<dbReference type="GO" id="GO:0005942">
    <property type="term" value="C:phosphatidylinositol 3-kinase complex"/>
    <property type="evidence" value="ECO:0007669"/>
    <property type="project" value="TreeGrafter"/>
</dbReference>
<feature type="region of interest" description="Disordered" evidence="6">
    <location>
        <begin position="60"/>
        <end position="90"/>
    </location>
</feature>
<gene>
    <name evidence="9" type="primary">101892305</name>
    <name evidence="11" type="synonym">LOC101892305</name>
</gene>
<sequence>MSSDKEKKGWFSSLTRRKKSQSQNSINLSATTFYNDESELLRTSTAASCSSVIQSNNNNTIGTTAEENSNASSSCNVASGSGRKRKEEKNAFQRFRKKMGLRFSLRGRKSLPDGDGATTDASSEFTTTSPIHEPLKFNFKRNLTTEDADVSTPFSNDFKRFIKKKWLEREDGPNWIMYWASCEMLNQVWYWGEISRRDAQKQLTDKPTGSFLVRDSETSGCQFTLSFRIMTVTLHYRLEYRNDYWHFEELQYESIVEMIEDILHRCTNDNFVCFVKVPNEMQPPFPVILKYPLSRYLNMPTLQDLCRRVIQRTTKYEDITKLSVPPSLQEYLAEKRELVF</sequence>
<dbReference type="GO" id="GO:0046854">
    <property type="term" value="P:phosphatidylinositol phosphate biosynthetic process"/>
    <property type="evidence" value="ECO:0007669"/>
    <property type="project" value="TreeGrafter"/>
</dbReference>
<dbReference type="VEuPathDB" id="VectorBase:MDOMA2_005685"/>
<dbReference type="GO" id="GO:0035556">
    <property type="term" value="P:intracellular signal transduction"/>
    <property type="evidence" value="ECO:0007669"/>
    <property type="project" value="InterPro"/>
</dbReference>
<dbReference type="Gene3D" id="3.30.505.10">
    <property type="entry name" value="SH2 domain"/>
    <property type="match status" value="1"/>
</dbReference>